<feature type="transmembrane region" description="Helical" evidence="6">
    <location>
        <begin position="573"/>
        <end position="597"/>
    </location>
</feature>
<comment type="caution">
    <text evidence="8">The sequence shown here is derived from an EMBL/GenBank/DDBJ whole genome shotgun (WGS) entry which is preliminary data.</text>
</comment>
<dbReference type="PIRSF" id="PIRSF018968">
    <property type="entry name" value="ABC_permease_BceB"/>
    <property type="match status" value="1"/>
</dbReference>
<evidence type="ECO:0000313" key="8">
    <source>
        <dbReference type="EMBL" id="MCR1824153.1"/>
    </source>
</evidence>
<dbReference type="AlphaFoldDB" id="A0A9X2MDH7"/>
<dbReference type="InterPro" id="IPR052536">
    <property type="entry name" value="ABC-4_Integral_Memb_Prot"/>
</dbReference>
<dbReference type="RefSeq" id="WP_257560654.1">
    <property type="nucleotide sequence ID" value="NZ_JANKBY010000254.1"/>
</dbReference>
<dbReference type="InterPro" id="IPR027022">
    <property type="entry name" value="ABC_permease_BceB-typ"/>
</dbReference>
<organism evidence="8 9">
    <name type="scientific">Terrisporobacter muris</name>
    <dbReference type="NCBI Taxonomy" id="2963284"/>
    <lineage>
        <taxon>Bacteria</taxon>
        <taxon>Bacillati</taxon>
        <taxon>Bacillota</taxon>
        <taxon>Clostridia</taxon>
        <taxon>Peptostreptococcales</taxon>
        <taxon>Peptostreptococcaceae</taxon>
        <taxon>Terrisporobacter</taxon>
    </lineage>
</organism>
<reference evidence="8" key="1">
    <citation type="submission" date="2022-07" db="EMBL/GenBank/DDBJ databases">
        <title>Enhanced cultured diversity of the mouse gut microbiota enables custom-made synthetic communities.</title>
        <authorList>
            <person name="Afrizal A."/>
        </authorList>
    </citation>
    <scope>NUCLEOTIDE SEQUENCE</scope>
    <source>
        <strain evidence="8">DSM 29186</strain>
    </source>
</reference>
<gene>
    <name evidence="8" type="ORF">NSA58_15305</name>
</gene>
<comment type="subcellular location">
    <subcellularLocation>
        <location evidence="1 6">Cell membrane</location>
        <topology evidence="1 6">Multi-pass membrane protein</topology>
    </subcellularLocation>
</comment>
<keyword evidence="4 6" id="KW-1133">Transmembrane helix</keyword>
<evidence type="ECO:0000256" key="2">
    <source>
        <dbReference type="ARBA" id="ARBA00022475"/>
    </source>
</evidence>
<feature type="transmembrane region" description="Helical" evidence="6">
    <location>
        <begin position="225"/>
        <end position="245"/>
    </location>
</feature>
<feature type="transmembrane region" description="Helical" evidence="6">
    <location>
        <begin position="100"/>
        <end position="125"/>
    </location>
</feature>
<dbReference type="EMBL" id="JANKBY010000254">
    <property type="protein sequence ID" value="MCR1824153.1"/>
    <property type="molecule type" value="Genomic_DNA"/>
</dbReference>
<name>A0A9X2MDH7_9FIRM</name>
<dbReference type="Pfam" id="PF02687">
    <property type="entry name" value="FtsX"/>
    <property type="match status" value="1"/>
</dbReference>
<feature type="transmembrane region" description="Helical" evidence="6">
    <location>
        <begin position="516"/>
        <end position="537"/>
    </location>
</feature>
<keyword evidence="5 6" id="KW-0472">Membrane</keyword>
<sequence length="632" mass="72072">MNFFKLSFMNLRQNIKNYGMYIFSMIFSIVVFYNFVTLMFSEQFRQIQDLNVVSTLAMVCAIVLFLFFIFFISYSSSFFIEQRKKEFGIYTFMGVENNKIALLFAGEGLLIGIIALVGGIFGGVLTNKLFLMALAKISKVNTVMKFEISKESILITSLIFLGILICVFIKEYIALLRTDITKLINATNIYQSDNSKNKTLQGILGLIVIILAYVVILYYKKYNIPFTAAILATVVMVIIGTMLLFKGFFTFIVSKLINNKDFLYKGTNVLSYNNIIFRIRDNNKVLGQIAVLITCCLTSVIVSIATRTVFTEGKESEYPYSIMYEGNLDNKVVKDALNKSDEKVDYKLQAELMYIDITEAGKKESPLIVTGDVNFIKYSDIKKICEYRELDNENKFLNTQLKDNEAIFIIPKNLINAFDFKVDFNLGNRNIQIIDSYAMNLFGFFRGNLPTIVVNDNTFDSLKHDLNKNTENISCITLKNFDNSANIVKEIEKSSNIKTYSVDDFNEDSYNFINSIYFIGLFMALVFIVSVGSIMYFKCISDASKDKPRFDTLRKIGTSQEYINKSIYKQVGIFFLFPAIVAIIHSAVASYAVTSLFNQDGRLSTIATTIIFTIIYITYYLLTSKKYISLTK</sequence>
<evidence type="ECO:0000313" key="9">
    <source>
        <dbReference type="Proteomes" id="UP001140817"/>
    </source>
</evidence>
<keyword evidence="6" id="KW-0813">Transport</keyword>
<accession>A0A9X2MDH7</accession>
<evidence type="ECO:0000256" key="6">
    <source>
        <dbReference type="PIRNR" id="PIRNR018968"/>
    </source>
</evidence>
<evidence type="ECO:0000259" key="7">
    <source>
        <dbReference type="Pfam" id="PF02687"/>
    </source>
</evidence>
<evidence type="ECO:0000256" key="3">
    <source>
        <dbReference type="ARBA" id="ARBA00022692"/>
    </source>
</evidence>
<evidence type="ECO:0000256" key="5">
    <source>
        <dbReference type="ARBA" id="ARBA00023136"/>
    </source>
</evidence>
<evidence type="ECO:0000256" key="4">
    <source>
        <dbReference type="ARBA" id="ARBA00022989"/>
    </source>
</evidence>
<keyword evidence="3 6" id="KW-0812">Transmembrane</keyword>
<dbReference type="Proteomes" id="UP001140817">
    <property type="component" value="Unassembled WGS sequence"/>
</dbReference>
<comment type="similarity">
    <text evidence="6">Belongs to the ABC-4 integral membrane protein family.</text>
</comment>
<proteinExistence type="inferred from homology"/>
<evidence type="ECO:0000256" key="1">
    <source>
        <dbReference type="ARBA" id="ARBA00004651"/>
    </source>
</evidence>
<protein>
    <submittedName>
        <fullName evidence="8">ABC transporter permease</fullName>
    </submittedName>
</protein>
<keyword evidence="2 6" id="KW-1003">Cell membrane</keyword>
<dbReference type="PANTHER" id="PTHR46795:SF3">
    <property type="entry name" value="ABC TRANSPORTER PERMEASE"/>
    <property type="match status" value="1"/>
</dbReference>
<dbReference type="GO" id="GO:0005886">
    <property type="term" value="C:plasma membrane"/>
    <property type="evidence" value="ECO:0007669"/>
    <property type="project" value="UniProtKB-SubCell"/>
</dbReference>
<feature type="transmembrane region" description="Helical" evidence="6">
    <location>
        <begin position="285"/>
        <end position="305"/>
    </location>
</feature>
<feature type="transmembrane region" description="Helical" evidence="6">
    <location>
        <begin position="603"/>
        <end position="622"/>
    </location>
</feature>
<feature type="transmembrane region" description="Helical" evidence="6">
    <location>
        <begin position="52"/>
        <end position="80"/>
    </location>
</feature>
<feature type="transmembrane region" description="Helical" evidence="6">
    <location>
        <begin position="153"/>
        <end position="173"/>
    </location>
</feature>
<dbReference type="PANTHER" id="PTHR46795">
    <property type="entry name" value="ABC TRANSPORTER PERMEASE-RELATED-RELATED"/>
    <property type="match status" value="1"/>
</dbReference>
<feature type="transmembrane region" description="Helical" evidence="6">
    <location>
        <begin position="21"/>
        <end position="40"/>
    </location>
</feature>
<dbReference type="InterPro" id="IPR003838">
    <property type="entry name" value="ABC3_permease_C"/>
</dbReference>
<feature type="transmembrane region" description="Helical" evidence="6">
    <location>
        <begin position="200"/>
        <end position="219"/>
    </location>
</feature>
<feature type="domain" description="ABC3 transporter permease C-terminal" evidence="7">
    <location>
        <begin position="60"/>
        <end position="169"/>
    </location>
</feature>
<keyword evidence="9" id="KW-1185">Reference proteome</keyword>
<dbReference type="GO" id="GO:0055085">
    <property type="term" value="P:transmembrane transport"/>
    <property type="evidence" value="ECO:0007669"/>
    <property type="project" value="UniProtKB-UniRule"/>
</dbReference>